<proteinExistence type="predicted"/>
<reference evidence="1" key="1">
    <citation type="journal article" date="2015" name="Proc. Natl. Acad. Sci. U.S.A.">
        <title>Networks of energetic and metabolic interactions define dynamics in microbial communities.</title>
        <authorList>
            <person name="Embree M."/>
            <person name="Liu J.K."/>
            <person name="Al-Bassam M.M."/>
            <person name="Zengler K."/>
        </authorList>
    </citation>
    <scope>NUCLEOTIDE SEQUENCE</scope>
</reference>
<comment type="caution">
    <text evidence="1">The sequence shown here is derived from an EMBL/GenBank/DDBJ whole genome shotgun (WGS) entry which is preliminary data.</text>
</comment>
<organism evidence="1">
    <name type="scientific">hydrocarbon metagenome</name>
    <dbReference type="NCBI Taxonomy" id="938273"/>
    <lineage>
        <taxon>unclassified sequences</taxon>
        <taxon>metagenomes</taxon>
        <taxon>ecological metagenomes</taxon>
    </lineage>
</organism>
<gene>
    <name evidence="1" type="ORF">ASZ90_012608</name>
</gene>
<sequence>MLINGSISANNIKLRSYPACEQSGHHSVRSIQIYPGCSYLNTGGNE</sequence>
<dbReference type="AlphaFoldDB" id="A0A0W8FBD8"/>
<protein>
    <submittedName>
        <fullName evidence="1">Uncharacterized protein</fullName>
    </submittedName>
</protein>
<evidence type="ECO:0000313" key="1">
    <source>
        <dbReference type="EMBL" id="KUG17683.1"/>
    </source>
</evidence>
<dbReference type="EMBL" id="LNQE01001425">
    <property type="protein sequence ID" value="KUG17683.1"/>
    <property type="molecule type" value="Genomic_DNA"/>
</dbReference>
<name>A0A0W8FBD8_9ZZZZ</name>
<accession>A0A0W8FBD8</accession>